<evidence type="ECO:0000313" key="7">
    <source>
        <dbReference type="EMBL" id="SEH06481.1"/>
    </source>
</evidence>
<keyword evidence="5" id="KW-0804">Transcription</keyword>
<dbReference type="Gene3D" id="3.40.50.300">
    <property type="entry name" value="P-loop containing nucleotide triphosphate hydrolases"/>
    <property type="match status" value="1"/>
</dbReference>
<dbReference type="GO" id="GO:0005524">
    <property type="term" value="F:ATP binding"/>
    <property type="evidence" value="ECO:0007669"/>
    <property type="project" value="UniProtKB-KW"/>
</dbReference>
<dbReference type="AlphaFoldDB" id="A0A1H6FAT6"/>
<evidence type="ECO:0000259" key="6">
    <source>
        <dbReference type="PROSITE" id="PS50045"/>
    </source>
</evidence>
<evidence type="ECO:0000256" key="4">
    <source>
        <dbReference type="ARBA" id="ARBA00023125"/>
    </source>
</evidence>
<dbReference type="InterPro" id="IPR025943">
    <property type="entry name" value="Sigma_54_int_dom_ATP-bd_2"/>
</dbReference>
<evidence type="ECO:0000313" key="8">
    <source>
        <dbReference type="Proteomes" id="UP000236724"/>
    </source>
</evidence>
<evidence type="ECO:0000256" key="5">
    <source>
        <dbReference type="ARBA" id="ARBA00023163"/>
    </source>
</evidence>
<dbReference type="SMART" id="SM00382">
    <property type="entry name" value="AAA"/>
    <property type="match status" value="1"/>
</dbReference>
<name>A0A1H6FAT6_9GAMM</name>
<dbReference type="GO" id="GO:0003677">
    <property type="term" value="F:DNA binding"/>
    <property type="evidence" value="ECO:0007669"/>
    <property type="project" value="UniProtKB-KW"/>
</dbReference>
<dbReference type="PROSITE" id="PS00688">
    <property type="entry name" value="SIGMA54_INTERACT_3"/>
    <property type="match status" value="1"/>
</dbReference>
<dbReference type="InterPro" id="IPR003593">
    <property type="entry name" value="AAA+_ATPase"/>
</dbReference>
<dbReference type="EMBL" id="FMSV02000496">
    <property type="protein sequence ID" value="SEH06481.1"/>
    <property type="molecule type" value="Genomic_DNA"/>
</dbReference>
<dbReference type="Pfam" id="PF06956">
    <property type="entry name" value="RtcR"/>
    <property type="match status" value="1"/>
</dbReference>
<dbReference type="CDD" id="cd00009">
    <property type="entry name" value="AAA"/>
    <property type="match status" value="1"/>
</dbReference>
<dbReference type="InterPro" id="IPR025662">
    <property type="entry name" value="Sigma_54_int_dom_ATP-bd_1"/>
</dbReference>
<organism evidence="7 8">
    <name type="scientific">Candidatus Venteria ishoeyi</name>
    <dbReference type="NCBI Taxonomy" id="1899563"/>
    <lineage>
        <taxon>Bacteria</taxon>
        <taxon>Pseudomonadati</taxon>
        <taxon>Pseudomonadota</taxon>
        <taxon>Gammaproteobacteria</taxon>
        <taxon>Thiotrichales</taxon>
        <taxon>Thiotrichaceae</taxon>
        <taxon>Venteria</taxon>
    </lineage>
</organism>
<proteinExistence type="predicted"/>
<dbReference type="InterPro" id="IPR058031">
    <property type="entry name" value="AAA_lid_NorR"/>
</dbReference>
<dbReference type="GO" id="GO:0006355">
    <property type="term" value="P:regulation of DNA-templated transcription"/>
    <property type="evidence" value="ECO:0007669"/>
    <property type="project" value="InterPro"/>
</dbReference>
<dbReference type="Pfam" id="PF25601">
    <property type="entry name" value="AAA_lid_14"/>
    <property type="match status" value="1"/>
</dbReference>
<dbReference type="PROSITE" id="PS00675">
    <property type="entry name" value="SIGMA54_INTERACT_1"/>
    <property type="match status" value="1"/>
</dbReference>
<evidence type="ECO:0000256" key="2">
    <source>
        <dbReference type="ARBA" id="ARBA00022840"/>
    </source>
</evidence>
<evidence type="ECO:0000256" key="1">
    <source>
        <dbReference type="ARBA" id="ARBA00022741"/>
    </source>
</evidence>
<keyword evidence="1" id="KW-0547">Nucleotide-binding</keyword>
<dbReference type="PROSITE" id="PS00676">
    <property type="entry name" value="SIGMA54_INTERACT_2"/>
    <property type="match status" value="1"/>
</dbReference>
<evidence type="ECO:0000256" key="3">
    <source>
        <dbReference type="ARBA" id="ARBA00023015"/>
    </source>
</evidence>
<keyword evidence="4" id="KW-0238">DNA-binding</keyword>
<dbReference type="RefSeq" id="WP_103920264.1">
    <property type="nucleotide sequence ID" value="NZ_FMSV02000496.1"/>
</dbReference>
<dbReference type="SUPFAM" id="SSF52540">
    <property type="entry name" value="P-loop containing nucleoside triphosphate hydrolases"/>
    <property type="match status" value="1"/>
</dbReference>
<dbReference type="InterPro" id="IPR002078">
    <property type="entry name" value="Sigma_54_int"/>
</dbReference>
<dbReference type="PROSITE" id="PS50045">
    <property type="entry name" value="SIGMA54_INTERACT_4"/>
    <property type="match status" value="1"/>
</dbReference>
<reference evidence="7 8" key="1">
    <citation type="submission" date="2016-10" db="EMBL/GenBank/DDBJ databases">
        <authorList>
            <person name="de Groot N.N."/>
        </authorList>
    </citation>
    <scope>NUCLEOTIDE SEQUENCE [LARGE SCALE GENOMIC DNA]</scope>
    <source>
        <strain evidence="7">MBHS1</strain>
    </source>
</reference>
<protein>
    <submittedName>
        <fullName evidence="7">Transcriptional regulatory protein QseF</fullName>
    </submittedName>
</protein>
<dbReference type="Gene3D" id="1.10.10.60">
    <property type="entry name" value="Homeodomain-like"/>
    <property type="match status" value="1"/>
</dbReference>
<gene>
    <name evidence="7" type="primary">qseF</name>
    <name evidence="7" type="ORF">MBHS_02343</name>
</gene>
<accession>A0A1H6FAT6</accession>
<dbReference type="InterPro" id="IPR027417">
    <property type="entry name" value="P-loop_NTPase"/>
</dbReference>
<keyword evidence="3" id="KW-0805">Transcription regulation</keyword>
<dbReference type="Gene3D" id="1.10.8.60">
    <property type="match status" value="1"/>
</dbReference>
<sequence>MAKRLIAWLGMTDIRASDPQETRTTSGPIDQVLKAWHDIEAVELLADQKQEKIVQYQKWIAEQFRIKLQIHPVQLPSPTNFSAIYQQASTVLRELEKETSANWYYHLSPGTPAMAAIWIILAKTRFPAQLVQSSPQRGVEVAEFPFDLAADFLPDVLKPADARLISGSMAEPPSAPEFNDIIYRCPAMYKLITRAHKVALFSVPVLIQGESGTGKELLARAIHKVSPRHNKPFIAVNCGAIPVELVNSELFGHKKGAFTSAIADRQGCFETANGGTLFLDEIGELPLDAQVKLLRVIQEKEIIRVGENQAKPVDVRLISATNRILLDEIQQHRFREDLFHRLAVGILKLPPLRNREGDLSLLIDFLLKKINLESKDIPGYYEKSLTAAAKNLLFRYRWPGNIRELHNTLYRAAIWSDETQISEIEIRDALLSDIQSSLSDILERPFNDEFNIEDIRNEVTRYYLRKALDIARGKKSQAAKLLGLKNYQTLNNWIKKINKTRPL</sequence>
<dbReference type="FunFam" id="3.40.50.300:FF:000006">
    <property type="entry name" value="DNA-binding transcriptional regulator NtrC"/>
    <property type="match status" value="1"/>
</dbReference>
<dbReference type="PANTHER" id="PTHR32071">
    <property type="entry name" value="TRANSCRIPTIONAL REGULATORY PROTEIN"/>
    <property type="match status" value="1"/>
</dbReference>
<dbReference type="Pfam" id="PF00158">
    <property type="entry name" value="Sigma54_activat"/>
    <property type="match status" value="1"/>
</dbReference>
<dbReference type="Proteomes" id="UP000236724">
    <property type="component" value="Unassembled WGS sequence"/>
</dbReference>
<feature type="domain" description="Sigma-54 factor interaction" evidence="6">
    <location>
        <begin position="181"/>
        <end position="414"/>
    </location>
</feature>
<keyword evidence="8" id="KW-1185">Reference proteome</keyword>
<dbReference type="InterPro" id="IPR009715">
    <property type="entry name" value="RtcR"/>
</dbReference>
<dbReference type="OrthoDB" id="9804019at2"/>
<keyword evidence="2" id="KW-0067">ATP-binding</keyword>
<dbReference type="InterPro" id="IPR025944">
    <property type="entry name" value="Sigma_54_int_dom_CS"/>
</dbReference>